<dbReference type="GO" id="GO:0031177">
    <property type="term" value="F:phosphopantetheine binding"/>
    <property type="evidence" value="ECO:0007669"/>
    <property type="project" value="InterPro"/>
</dbReference>
<dbReference type="PANTHER" id="PTHR43775">
    <property type="entry name" value="FATTY ACID SYNTHASE"/>
    <property type="match status" value="1"/>
</dbReference>
<evidence type="ECO:0000256" key="2">
    <source>
        <dbReference type="ARBA" id="ARBA00022553"/>
    </source>
</evidence>
<evidence type="ECO:0000256" key="1">
    <source>
        <dbReference type="ARBA" id="ARBA00022450"/>
    </source>
</evidence>
<dbReference type="Pfam" id="PF00550">
    <property type="entry name" value="PP-binding"/>
    <property type="match status" value="1"/>
</dbReference>
<keyword evidence="7" id="KW-1185">Reference proteome</keyword>
<dbReference type="FunFam" id="1.10.1200.10:FF:000007">
    <property type="entry name" value="Probable polyketide synthase pks17"/>
    <property type="match status" value="1"/>
</dbReference>
<reference evidence="6 7" key="1">
    <citation type="submission" date="2020-06" db="EMBL/GenBank/DDBJ databases">
        <title>Genome mining for natural products.</title>
        <authorList>
            <person name="Zhang B."/>
            <person name="Shi J."/>
            <person name="Ge H."/>
        </authorList>
    </citation>
    <scope>NUCLEOTIDE SEQUENCE [LARGE SCALE GENOMIC DNA]</scope>
    <source>
        <strain evidence="6 7">NA00687</strain>
    </source>
</reference>
<dbReference type="EMBL" id="CP054929">
    <property type="protein sequence ID" value="QKW54201.1"/>
    <property type="molecule type" value="Genomic_DNA"/>
</dbReference>
<dbReference type="GO" id="GO:0006633">
    <property type="term" value="P:fatty acid biosynthetic process"/>
    <property type="evidence" value="ECO:0007669"/>
    <property type="project" value="TreeGrafter"/>
</dbReference>
<evidence type="ECO:0000313" key="6">
    <source>
        <dbReference type="EMBL" id="QKW54201.1"/>
    </source>
</evidence>
<dbReference type="InterPro" id="IPR036736">
    <property type="entry name" value="ACP-like_sf"/>
</dbReference>
<dbReference type="InterPro" id="IPR050091">
    <property type="entry name" value="PKS_NRPS_Biosynth_Enz"/>
</dbReference>
<organism evidence="6 7">
    <name type="scientific">Streptomyces buecherae</name>
    <dbReference type="NCBI Taxonomy" id="2763006"/>
    <lineage>
        <taxon>Bacteria</taxon>
        <taxon>Bacillati</taxon>
        <taxon>Actinomycetota</taxon>
        <taxon>Actinomycetes</taxon>
        <taxon>Kitasatosporales</taxon>
        <taxon>Streptomycetaceae</taxon>
        <taxon>Streptomyces</taxon>
    </lineage>
</organism>
<sequence length="210" mass="22042">MAVRLNLAALRGTAGAVPPLLHTLTGTPTTPGAAPAAAQWRGRLAGLAADEREGALLDLVRDAVATVLGHSDPTAVHGERAFNDLGFDSLTAVELRNRLATSTGLRLPATLIFDHPTSRALARYLDGALPQDGAPTGVPILAELDRFEATLATLAPDHPDQPRIATRLRAVLARWDDRPVAAVPDPDSGLADDAADDEVFDFITNELGIS</sequence>
<dbReference type="InterPro" id="IPR020806">
    <property type="entry name" value="PKS_PP-bd"/>
</dbReference>
<evidence type="ECO:0000313" key="7">
    <source>
        <dbReference type="Proteomes" id="UP000509303"/>
    </source>
</evidence>
<keyword evidence="1" id="KW-0596">Phosphopantetheine</keyword>
<dbReference type="SMART" id="SM00823">
    <property type="entry name" value="PKS_PP"/>
    <property type="match status" value="1"/>
</dbReference>
<protein>
    <submittedName>
        <fullName evidence="6">Acyl carrier protein</fullName>
    </submittedName>
</protein>
<evidence type="ECO:0000259" key="5">
    <source>
        <dbReference type="PROSITE" id="PS50075"/>
    </source>
</evidence>
<dbReference type="InterPro" id="IPR006162">
    <property type="entry name" value="Ppantetheine_attach_site"/>
</dbReference>
<dbReference type="PROSITE" id="PS00012">
    <property type="entry name" value="PHOSPHOPANTETHEINE"/>
    <property type="match status" value="1"/>
</dbReference>
<evidence type="ECO:0000256" key="3">
    <source>
        <dbReference type="ARBA" id="ARBA00022679"/>
    </source>
</evidence>
<dbReference type="Proteomes" id="UP000509303">
    <property type="component" value="Chromosome"/>
</dbReference>
<keyword evidence="4" id="KW-0511">Multifunctional enzyme</keyword>
<keyword evidence="2" id="KW-0597">Phosphoprotein</keyword>
<gene>
    <name evidence="6" type="ORF">HUT08_03170</name>
</gene>
<dbReference type="PANTHER" id="PTHR43775:SF51">
    <property type="entry name" value="INACTIVE PHENOLPHTHIOCEROL SYNTHESIS POLYKETIDE SYNTHASE TYPE I PKS1-RELATED"/>
    <property type="match status" value="1"/>
</dbReference>
<dbReference type="PROSITE" id="PS50075">
    <property type="entry name" value="CARRIER"/>
    <property type="match status" value="1"/>
</dbReference>
<dbReference type="Gene3D" id="1.10.1200.10">
    <property type="entry name" value="ACP-like"/>
    <property type="match status" value="1"/>
</dbReference>
<evidence type="ECO:0000256" key="4">
    <source>
        <dbReference type="ARBA" id="ARBA00023268"/>
    </source>
</evidence>
<feature type="domain" description="Carrier" evidence="5">
    <location>
        <begin position="54"/>
        <end position="129"/>
    </location>
</feature>
<dbReference type="SUPFAM" id="SSF47336">
    <property type="entry name" value="ACP-like"/>
    <property type="match status" value="1"/>
</dbReference>
<keyword evidence="3" id="KW-0808">Transferase</keyword>
<dbReference type="GO" id="GO:0004312">
    <property type="term" value="F:fatty acid synthase activity"/>
    <property type="evidence" value="ECO:0007669"/>
    <property type="project" value="TreeGrafter"/>
</dbReference>
<accession>A0A7H8NI62</accession>
<dbReference type="InterPro" id="IPR009081">
    <property type="entry name" value="PP-bd_ACP"/>
</dbReference>
<name>A0A7H8NI62_9ACTN</name>
<dbReference type="AlphaFoldDB" id="A0A7H8NI62"/>
<dbReference type="GO" id="GO:0017000">
    <property type="term" value="P:antibiotic biosynthetic process"/>
    <property type="evidence" value="ECO:0007669"/>
    <property type="project" value="UniProtKB-ARBA"/>
</dbReference>
<dbReference type="SMART" id="SM01294">
    <property type="entry name" value="PKS_PP_betabranch"/>
    <property type="match status" value="1"/>
</dbReference>
<proteinExistence type="predicted"/>